<comment type="caution">
    <text evidence="9">The sequence shown here is derived from an EMBL/GenBank/DDBJ whole genome shotgun (WGS) entry which is preliminary data.</text>
</comment>
<evidence type="ECO:0000256" key="3">
    <source>
        <dbReference type="ARBA" id="ARBA00022475"/>
    </source>
</evidence>
<evidence type="ECO:0000256" key="4">
    <source>
        <dbReference type="ARBA" id="ARBA00022692"/>
    </source>
</evidence>
<dbReference type="SUPFAM" id="SSF103473">
    <property type="entry name" value="MFS general substrate transporter"/>
    <property type="match status" value="1"/>
</dbReference>
<feature type="transmembrane region" description="Helical" evidence="7">
    <location>
        <begin position="303"/>
        <end position="323"/>
    </location>
</feature>
<reference evidence="9 10" key="1">
    <citation type="submission" date="2010-12" db="EMBL/GenBank/DDBJ databases">
        <authorList>
            <person name="Muzny D."/>
            <person name="Qin X."/>
            <person name="Deng J."/>
            <person name="Jiang H."/>
            <person name="Liu Y."/>
            <person name="Qu J."/>
            <person name="Song X.-Z."/>
            <person name="Zhang L."/>
            <person name="Thornton R."/>
            <person name="Coyle M."/>
            <person name="Francisco L."/>
            <person name="Jackson L."/>
            <person name="Javaid M."/>
            <person name="Korchina V."/>
            <person name="Kovar C."/>
            <person name="Mata R."/>
            <person name="Mathew T."/>
            <person name="Ngo R."/>
            <person name="Nguyen L."/>
            <person name="Nguyen N."/>
            <person name="Okwuonu G."/>
            <person name="Ongeri F."/>
            <person name="Pham C."/>
            <person name="Simmons D."/>
            <person name="Wilczek-Boney K."/>
            <person name="Hale W."/>
            <person name="Jakkamsetti A."/>
            <person name="Pham P."/>
            <person name="Ruth R."/>
            <person name="San Lucas F."/>
            <person name="Warren J."/>
            <person name="Zhang J."/>
            <person name="Zhao Z."/>
            <person name="Zhou C."/>
            <person name="Zhu D."/>
            <person name="Lee S."/>
            <person name="Bess C."/>
            <person name="Blankenburg K."/>
            <person name="Forbes L."/>
            <person name="Fu Q."/>
            <person name="Gubbala S."/>
            <person name="Hirani K."/>
            <person name="Jayaseelan J.C."/>
            <person name="Lara F."/>
            <person name="Munidasa M."/>
            <person name="Palculict T."/>
            <person name="Patil S."/>
            <person name="Pu L.-L."/>
            <person name="Saada N."/>
            <person name="Tang L."/>
            <person name="Weissenberger G."/>
            <person name="Zhu Y."/>
            <person name="Hemphill L."/>
            <person name="Shang Y."/>
            <person name="Youmans B."/>
            <person name="Ayvaz T."/>
            <person name="Ross M."/>
            <person name="Santibanez J."/>
            <person name="Aqrawi P."/>
            <person name="Gross S."/>
            <person name="Joshi V."/>
            <person name="Fowler G."/>
            <person name="Nazareth L."/>
            <person name="Reid J."/>
            <person name="Worley K."/>
            <person name="Petrosino J."/>
            <person name="Highlander S."/>
            <person name="Gibbs R."/>
        </authorList>
    </citation>
    <scope>NUCLEOTIDE SEQUENCE [LARGE SCALE GENOMIC DNA]</scope>
    <source>
        <strain evidence="9 10">ATCC 51599</strain>
    </source>
</reference>
<dbReference type="HOGENOM" id="CLU_034180_11_1_4"/>
<organism evidence="9 10">
    <name type="scientific">Lautropia mirabilis ATCC 51599</name>
    <dbReference type="NCBI Taxonomy" id="887898"/>
    <lineage>
        <taxon>Bacteria</taxon>
        <taxon>Pseudomonadati</taxon>
        <taxon>Pseudomonadota</taxon>
        <taxon>Betaproteobacteria</taxon>
        <taxon>Burkholderiales</taxon>
        <taxon>Burkholderiaceae</taxon>
        <taxon>Lautropia</taxon>
    </lineage>
</organism>
<dbReference type="eggNOG" id="COG0477">
    <property type="taxonomic scope" value="Bacteria"/>
</dbReference>
<gene>
    <name evidence="9" type="ORF">HMPREF0551_0688</name>
</gene>
<dbReference type="Proteomes" id="UP000011021">
    <property type="component" value="Unassembled WGS sequence"/>
</dbReference>
<dbReference type="InterPro" id="IPR020846">
    <property type="entry name" value="MFS_dom"/>
</dbReference>
<name>E7RVH6_9BURK</name>
<dbReference type="InterPro" id="IPR010290">
    <property type="entry name" value="TM_effector"/>
</dbReference>
<dbReference type="PANTHER" id="PTHR23513">
    <property type="entry name" value="INTEGRAL MEMBRANE EFFLUX PROTEIN-RELATED"/>
    <property type="match status" value="1"/>
</dbReference>
<dbReference type="STRING" id="887898.HMPREF0551_0688"/>
<feature type="transmembrane region" description="Helical" evidence="7">
    <location>
        <begin position="235"/>
        <end position="257"/>
    </location>
</feature>
<dbReference type="RefSeq" id="WP_005672810.1">
    <property type="nucleotide sequence ID" value="NZ_CP146288.1"/>
</dbReference>
<proteinExistence type="predicted"/>
<evidence type="ECO:0000256" key="6">
    <source>
        <dbReference type="ARBA" id="ARBA00023136"/>
    </source>
</evidence>
<keyword evidence="5 7" id="KW-1133">Transmembrane helix</keyword>
<sequence length="529" mass="56351">MSGSAPTPSKGRAASFLAGSPLGIRPYRLLYIGAVTTSMAYTMQSAMAGWLMASLSGSALLVGLVQAASTLPFLLFGLVSGSVADLVDRRYILVVTHLMMGLATASVGLMSHAGWLQPWSLVVCTLLCGLGYTFYQPAQQASINGLVPRPLLPKAVALGSIAFNAARSVGPAMAGLIAALMGDGLAVLVASLFFLPMLPAAWQALEPRTPVPAGGNETLWSGLVSGLRFARHARVLRAALIINFCFCFCAAALWAMFPLVAQQRLGLAAGGYGFLYSTFGLGAVASALWLPRFLRQGAGAGRIIRASLWLWSLAAVIVGLSHWVPVAVVGTFLAGMGWVGVLAGLSTVAQSIAPGWVRARAVANNQISVQAGLALGSLFWGWMVNRSDLQHVLIASAVLLALFALASRRLPVRLGTDADVTPDEFLARSGAMGDGQSLRLQYAYRLQAGREAEFHRAMLELRESRLRNGALRWRLQPDAQQPGIWHESFELASAAEWRRFPTRMTQADRVAHESVQATLDKHAAGGRYT</sequence>
<keyword evidence="6 7" id="KW-0472">Membrane</keyword>
<dbReference type="AlphaFoldDB" id="E7RVH6"/>
<feature type="transmembrane region" description="Helical" evidence="7">
    <location>
        <begin position="172"/>
        <end position="195"/>
    </location>
</feature>
<evidence type="ECO:0000313" key="10">
    <source>
        <dbReference type="Proteomes" id="UP000011021"/>
    </source>
</evidence>
<feature type="transmembrane region" description="Helical" evidence="7">
    <location>
        <begin position="329"/>
        <end position="349"/>
    </location>
</feature>
<feature type="transmembrane region" description="Helical" evidence="7">
    <location>
        <begin position="269"/>
        <end position="291"/>
    </location>
</feature>
<evidence type="ECO:0000256" key="1">
    <source>
        <dbReference type="ARBA" id="ARBA00004651"/>
    </source>
</evidence>
<dbReference type="PROSITE" id="PS50850">
    <property type="entry name" value="MFS"/>
    <property type="match status" value="1"/>
</dbReference>
<feature type="transmembrane region" description="Helical" evidence="7">
    <location>
        <begin position="361"/>
        <end position="383"/>
    </location>
</feature>
<feature type="transmembrane region" description="Helical" evidence="7">
    <location>
        <begin position="91"/>
        <end position="110"/>
    </location>
</feature>
<feature type="transmembrane region" description="Helical" evidence="7">
    <location>
        <begin position="29"/>
        <end position="53"/>
    </location>
</feature>
<dbReference type="InterPro" id="IPR036259">
    <property type="entry name" value="MFS_trans_sf"/>
</dbReference>
<dbReference type="Pfam" id="PF05977">
    <property type="entry name" value="MFS_3"/>
    <property type="match status" value="1"/>
</dbReference>
<feature type="domain" description="Major facilitator superfamily (MFS) profile" evidence="8">
    <location>
        <begin position="26"/>
        <end position="415"/>
    </location>
</feature>
<feature type="transmembrane region" description="Helical" evidence="7">
    <location>
        <begin position="389"/>
        <end position="406"/>
    </location>
</feature>
<keyword evidence="10" id="KW-1185">Reference proteome</keyword>
<dbReference type="Gene3D" id="1.20.1250.20">
    <property type="entry name" value="MFS general substrate transporter like domains"/>
    <property type="match status" value="1"/>
</dbReference>
<evidence type="ECO:0000256" key="2">
    <source>
        <dbReference type="ARBA" id="ARBA00022448"/>
    </source>
</evidence>
<evidence type="ECO:0000256" key="7">
    <source>
        <dbReference type="SAM" id="Phobius"/>
    </source>
</evidence>
<dbReference type="GO" id="GO:0022857">
    <property type="term" value="F:transmembrane transporter activity"/>
    <property type="evidence" value="ECO:0007669"/>
    <property type="project" value="InterPro"/>
</dbReference>
<evidence type="ECO:0000313" key="9">
    <source>
        <dbReference type="EMBL" id="EFV95780.1"/>
    </source>
</evidence>
<dbReference type="EMBL" id="AEQP01000002">
    <property type="protein sequence ID" value="EFV95780.1"/>
    <property type="molecule type" value="Genomic_DNA"/>
</dbReference>
<keyword evidence="4 7" id="KW-0812">Transmembrane</keyword>
<keyword evidence="2" id="KW-0813">Transport</keyword>
<accession>E7RVH6</accession>
<dbReference type="CDD" id="cd06173">
    <property type="entry name" value="MFS_MefA_like"/>
    <property type="match status" value="1"/>
</dbReference>
<dbReference type="PANTHER" id="PTHR23513:SF11">
    <property type="entry name" value="STAPHYLOFERRIN A TRANSPORTER"/>
    <property type="match status" value="1"/>
</dbReference>
<comment type="subcellular location">
    <subcellularLocation>
        <location evidence="1">Cell membrane</location>
        <topology evidence="1">Multi-pass membrane protein</topology>
    </subcellularLocation>
</comment>
<evidence type="ECO:0000256" key="5">
    <source>
        <dbReference type="ARBA" id="ARBA00022989"/>
    </source>
</evidence>
<evidence type="ECO:0000259" key="8">
    <source>
        <dbReference type="PROSITE" id="PS50850"/>
    </source>
</evidence>
<feature type="transmembrane region" description="Helical" evidence="7">
    <location>
        <begin position="59"/>
        <end position="79"/>
    </location>
</feature>
<keyword evidence="3" id="KW-1003">Cell membrane</keyword>
<dbReference type="GO" id="GO:0005886">
    <property type="term" value="C:plasma membrane"/>
    <property type="evidence" value="ECO:0007669"/>
    <property type="project" value="UniProtKB-SubCell"/>
</dbReference>
<protein>
    <recommendedName>
        <fullName evidence="8">Major facilitator superfamily (MFS) profile domain-containing protein</fullName>
    </recommendedName>
</protein>